<dbReference type="InterPro" id="IPR029062">
    <property type="entry name" value="Class_I_gatase-like"/>
</dbReference>
<dbReference type="PANTHER" id="PTHR42733:SF12">
    <property type="entry name" value="PROTEINASE"/>
    <property type="match status" value="1"/>
</dbReference>
<dbReference type="SUPFAM" id="SSF52317">
    <property type="entry name" value="Class I glutamine amidotransferase-like"/>
    <property type="match status" value="1"/>
</dbReference>
<comment type="similarity">
    <text evidence="1">Belongs to the peptidase C56 family.</text>
</comment>
<dbReference type="Gene3D" id="3.40.50.880">
    <property type="match status" value="1"/>
</dbReference>
<evidence type="ECO:0000313" key="4">
    <source>
        <dbReference type="Proteomes" id="UP001142317"/>
    </source>
</evidence>
<accession>A0A9W6HG06</accession>
<keyword evidence="3" id="KW-0645">Protease</keyword>
<keyword evidence="4" id="KW-1185">Reference proteome</keyword>
<gene>
    <name evidence="3" type="ORF">GCM10017586_10720</name>
</gene>
<evidence type="ECO:0000259" key="2">
    <source>
        <dbReference type="Pfam" id="PF01965"/>
    </source>
</evidence>
<feature type="domain" description="DJ-1/PfpI" evidence="2">
    <location>
        <begin position="44"/>
        <end position="208"/>
    </location>
</feature>
<keyword evidence="3" id="KW-0378">Hydrolase</keyword>
<evidence type="ECO:0000313" key="3">
    <source>
        <dbReference type="EMBL" id="GLJ79390.1"/>
    </source>
</evidence>
<dbReference type="GO" id="GO:0006508">
    <property type="term" value="P:proteolysis"/>
    <property type="evidence" value="ECO:0007669"/>
    <property type="project" value="UniProtKB-KW"/>
</dbReference>
<dbReference type="NCBIfam" id="TIGR01382">
    <property type="entry name" value="PfpI"/>
    <property type="match status" value="1"/>
</dbReference>
<comment type="caution">
    <text evidence="3">The sequence shown here is derived from an EMBL/GenBank/DDBJ whole genome shotgun (WGS) entry which is preliminary data.</text>
</comment>
<reference evidence="3" key="1">
    <citation type="journal article" date="2014" name="Int. J. Syst. Evol. Microbiol.">
        <title>Complete genome sequence of Corynebacterium casei LMG S-19264T (=DSM 44701T), isolated from a smear-ripened cheese.</title>
        <authorList>
            <consortium name="US DOE Joint Genome Institute (JGI-PGF)"/>
            <person name="Walter F."/>
            <person name="Albersmeier A."/>
            <person name="Kalinowski J."/>
            <person name="Ruckert C."/>
        </authorList>
    </citation>
    <scope>NUCLEOTIDE SEQUENCE</scope>
    <source>
        <strain evidence="3">VKM Ac-1447</strain>
    </source>
</reference>
<dbReference type="Pfam" id="PF01965">
    <property type="entry name" value="DJ-1_PfpI"/>
    <property type="match status" value="1"/>
</dbReference>
<protein>
    <submittedName>
        <fullName evidence="3">Protease</fullName>
    </submittedName>
</protein>
<dbReference type="PROSITE" id="PS51276">
    <property type="entry name" value="PEPTIDASE_C56_PFPI"/>
    <property type="match status" value="1"/>
</dbReference>
<dbReference type="EMBL" id="BSEO01000001">
    <property type="protein sequence ID" value="GLJ79390.1"/>
    <property type="molecule type" value="Genomic_DNA"/>
</dbReference>
<evidence type="ECO:0000256" key="1">
    <source>
        <dbReference type="ARBA" id="ARBA00008542"/>
    </source>
</evidence>
<dbReference type="GO" id="GO:0008233">
    <property type="term" value="F:peptidase activity"/>
    <property type="evidence" value="ECO:0007669"/>
    <property type="project" value="UniProtKB-KW"/>
</dbReference>
<sequence length="219" mass="23336">MLWTFRHRNPAAVSLDHASPVLSSASNRRHPARSVADMSTLDGKRIAFLATDGFEDSELTSPWQAVSDAGATVVLVAPEAGEITGKNGHAQRVDVVSADASADDYDALVLPGGVVNADNLRLDPNAVDFAREFFEQHKPVGAICHAAWILAEADVLSGRTLTSFPSLRTDLVNAGANWVDEEVVVDQGLVSSRTPDDLPAFNAKVIEEVEEGQHAGQTV</sequence>
<dbReference type="PANTHER" id="PTHR42733">
    <property type="entry name" value="DJ-1 PROTEIN"/>
    <property type="match status" value="1"/>
</dbReference>
<dbReference type="InterPro" id="IPR002818">
    <property type="entry name" value="DJ-1/PfpI"/>
</dbReference>
<reference evidence="3" key="2">
    <citation type="submission" date="2023-01" db="EMBL/GenBank/DDBJ databases">
        <authorList>
            <person name="Sun Q."/>
            <person name="Evtushenko L."/>
        </authorList>
    </citation>
    <scope>NUCLEOTIDE SEQUENCE</scope>
    <source>
        <strain evidence="3">VKM Ac-1447</strain>
    </source>
</reference>
<dbReference type="CDD" id="cd03134">
    <property type="entry name" value="GATase1_PfpI_like"/>
    <property type="match status" value="1"/>
</dbReference>
<dbReference type="AlphaFoldDB" id="A0A9W6HG06"/>
<name>A0A9W6HG06_9MICO</name>
<proteinExistence type="inferred from homology"/>
<dbReference type="Proteomes" id="UP001142317">
    <property type="component" value="Unassembled WGS sequence"/>
</dbReference>
<organism evidence="3 4">
    <name type="scientific">Microbacterium imperiale</name>
    <dbReference type="NCBI Taxonomy" id="33884"/>
    <lineage>
        <taxon>Bacteria</taxon>
        <taxon>Bacillati</taxon>
        <taxon>Actinomycetota</taxon>
        <taxon>Actinomycetes</taxon>
        <taxon>Micrococcales</taxon>
        <taxon>Microbacteriaceae</taxon>
        <taxon>Microbacterium</taxon>
    </lineage>
</organism>
<dbReference type="InterPro" id="IPR006286">
    <property type="entry name" value="C56_PfpI-like"/>
</dbReference>